<comment type="caution">
    <text evidence="2">The sequence shown here is derived from an EMBL/GenBank/DDBJ whole genome shotgun (WGS) entry which is preliminary data.</text>
</comment>
<dbReference type="RefSeq" id="WP_204017658.1">
    <property type="nucleotide sequence ID" value="NZ_BOOG01000043.1"/>
</dbReference>
<reference evidence="2" key="1">
    <citation type="submission" date="2021-01" db="EMBL/GenBank/DDBJ databases">
        <title>Whole genome shotgun sequence of Sphaerimonospora thailandensis NBRC 107569.</title>
        <authorList>
            <person name="Komaki H."/>
            <person name="Tamura T."/>
        </authorList>
    </citation>
    <scope>NUCLEOTIDE SEQUENCE</scope>
    <source>
        <strain evidence="2">NBRC 107569</strain>
    </source>
</reference>
<keyword evidence="3" id="KW-1185">Reference proteome</keyword>
<dbReference type="InterPro" id="IPR024976">
    <property type="entry name" value="DUF3885"/>
</dbReference>
<organism evidence="2 3">
    <name type="scientific">Sphaerimonospora thailandensis</name>
    <dbReference type="NCBI Taxonomy" id="795644"/>
    <lineage>
        <taxon>Bacteria</taxon>
        <taxon>Bacillati</taxon>
        <taxon>Actinomycetota</taxon>
        <taxon>Actinomycetes</taxon>
        <taxon>Streptosporangiales</taxon>
        <taxon>Streptosporangiaceae</taxon>
        <taxon>Sphaerimonospora</taxon>
    </lineage>
</organism>
<dbReference type="Pfam" id="PF13021">
    <property type="entry name" value="DUF3885"/>
    <property type="match status" value="1"/>
</dbReference>
<proteinExistence type="predicted"/>
<dbReference type="AlphaFoldDB" id="A0A8J3W1A3"/>
<accession>A0A8J3W1A3</accession>
<name>A0A8J3W1A3_9ACTN</name>
<protein>
    <recommendedName>
        <fullName evidence="1">DUF3885 domain-containing protein</fullName>
    </recommendedName>
</protein>
<sequence>MGKPVEFFGGRDPHTLNPGSELWTTVRDGDPGECRFVHLYVSERPWQPGMIDPLLRAVADDECADVLITDTGLRRLYHPYDGGADCILETTEERDRLKAAHHDWLSRRPDGF</sequence>
<dbReference type="Proteomes" id="UP000610966">
    <property type="component" value="Unassembled WGS sequence"/>
</dbReference>
<feature type="domain" description="DUF3885" evidence="1">
    <location>
        <begin position="14"/>
        <end position="108"/>
    </location>
</feature>
<dbReference type="EMBL" id="BOOG01000043">
    <property type="protein sequence ID" value="GIH71975.1"/>
    <property type="molecule type" value="Genomic_DNA"/>
</dbReference>
<evidence type="ECO:0000259" key="1">
    <source>
        <dbReference type="Pfam" id="PF13021"/>
    </source>
</evidence>
<gene>
    <name evidence="2" type="ORF">Mth01_42280</name>
</gene>
<evidence type="ECO:0000313" key="2">
    <source>
        <dbReference type="EMBL" id="GIH71975.1"/>
    </source>
</evidence>
<evidence type="ECO:0000313" key="3">
    <source>
        <dbReference type="Proteomes" id="UP000610966"/>
    </source>
</evidence>